<dbReference type="InterPro" id="IPR011042">
    <property type="entry name" value="6-blade_b-propeller_TolB-like"/>
</dbReference>
<evidence type="ECO:0000259" key="6">
    <source>
        <dbReference type="PROSITE" id="PS50835"/>
    </source>
</evidence>
<feature type="repeat" description="NHL" evidence="5">
    <location>
        <begin position="389"/>
        <end position="425"/>
    </location>
</feature>
<evidence type="ECO:0000313" key="8">
    <source>
        <dbReference type="Proteomes" id="UP000663833"/>
    </source>
</evidence>
<dbReference type="Pfam" id="PF07679">
    <property type="entry name" value="I-set"/>
    <property type="match status" value="2"/>
</dbReference>
<feature type="repeat" description="NHL" evidence="5">
    <location>
        <begin position="440"/>
        <end position="476"/>
    </location>
</feature>
<dbReference type="FunFam" id="2.60.40.10:FF:000107">
    <property type="entry name" value="Myosin, light chain kinase a"/>
    <property type="match status" value="1"/>
</dbReference>
<dbReference type="EMBL" id="CAJNYD010000651">
    <property type="protein sequence ID" value="CAF3283627.1"/>
    <property type="molecule type" value="Genomic_DNA"/>
</dbReference>
<dbReference type="PROSITE" id="PS51125">
    <property type="entry name" value="NHL"/>
    <property type="match status" value="2"/>
</dbReference>
<dbReference type="InterPro" id="IPR036179">
    <property type="entry name" value="Ig-like_dom_sf"/>
</dbReference>
<sequence length="476" mass="52276">MSISSVHSCFLLENPTTNSPFSPLPIPQLQPKVEAPEPVNDQSCVIGQDTQISWKFSGIGKPRVKWLFNNKPLPTNGRFKITDAEDGTSTLSICRAERADQGIYTATATNSAGEAEARTTLSIIIIKPGITVNLDGSLQIIKAETMTLRITAIGTPKPGIVWMKGNNKIEPIDRIHETTQNHNDDYIYTLEIVNLQPEDEGEYSATLSNIGGSLQSNKCKITVSNFPWKNGDTTNGQVVAGGKGAGNGLHQLNQPTDVLIDKETDSLIICDFVNQRVVRWSRRSGTTQGEILIDNIKCNGVAMDEQRYLYVSDVGKHEVRRYQLGEKNGTLVAGGNDKGDGLNQLNFPTYLFVDRQQNVYVSDNENHRVMKWVEGSKEGIVVAGGQGQGSALTQLYYPRGIFVDTLGTLYVADTLNHRVMHWTQGDKKQGTVIVGGNGEGKGANQFNGPVGLSFDRQGNLYVVDFNNNRVQRFSIE</sequence>
<dbReference type="GO" id="GO:0005576">
    <property type="term" value="C:extracellular region"/>
    <property type="evidence" value="ECO:0007669"/>
    <property type="project" value="TreeGrafter"/>
</dbReference>
<dbReference type="InterPro" id="IPR013783">
    <property type="entry name" value="Ig-like_fold"/>
</dbReference>
<organism evidence="7 8">
    <name type="scientific">Rotaria socialis</name>
    <dbReference type="NCBI Taxonomy" id="392032"/>
    <lineage>
        <taxon>Eukaryota</taxon>
        <taxon>Metazoa</taxon>
        <taxon>Spiralia</taxon>
        <taxon>Gnathifera</taxon>
        <taxon>Rotifera</taxon>
        <taxon>Eurotatoria</taxon>
        <taxon>Bdelloidea</taxon>
        <taxon>Philodinida</taxon>
        <taxon>Philodinidae</taxon>
        <taxon>Rotaria</taxon>
    </lineage>
</organism>
<proteinExistence type="predicted"/>
<dbReference type="PANTHER" id="PTHR10680:SF28">
    <property type="entry name" value="SMP-30_GLUCONOLACTONASE_LRE-LIKE REGION DOMAIN-CONTAINING PROTEIN"/>
    <property type="match status" value="1"/>
</dbReference>
<dbReference type="PANTHER" id="PTHR10680">
    <property type="entry name" value="PEPTIDYL-GLYCINE ALPHA-AMIDATING MONOOXYGENASE"/>
    <property type="match status" value="1"/>
</dbReference>
<dbReference type="PROSITE" id="PS50835">
    <property type="entry name" value="IG_LIKE"/>
    <property type="match status" value="2"/>
</dbReference>
<keyword evidence="2" id="KW-0677">Repeat</keyword>
<dbReference type="SMART" id="SM00409">
    <property type="entry name" value="IG"/>
    <property type="match status" value="2"/>
</dbReference>
<reference evidence="7" key="1">
    <citation type="submission" date="2021-02" db="EMBL/GenBank/DDBJ databases">
        <authorList>
            <person name="Nowell W R."/>
        </authorList>
    </citation>
    <scope>NUCLEOTIDE SEQUENCE</scope>
</reference>
<dbReference type="InterPro" id="IPR003598">
    <property type="entry name" value="Ig_sub2"/>
</dbReference>
<keyword evidence="3" id="KW-0325">Glycoprotein</keyword>
<evidence type="ECO:0000313" key="7">
    <source>
        <dbReference type="EMBL" id="CAF3283627.1"/>
    </source>
</evidence>
<comment type="caution">
    <text evidence="7">The sequence shown here is derived from an EMBL/GenBank/DDBJ whole genome shotgun (WGS) entry which is preliminary data.</text>
</comment>
<feature type="domain" description="Ig-like" evidence="6">
    <location>
        <begin position="128"/>
        <end position="222"/>
    </location>
</feature>
<keyword evidence="4" id="KW-0393">Immunoglobulin domain</keyword>
<dbReference type="InterPro" id="IPR013098">
    <property type="entry name" value="Ig_I-set"/>
</dbReference>
<dbReference type="AlphaFoldDB" id="A0A817SHX2"/>
<dbReference type="SUPFAM" id="SSF48726">
    <property type="entry name" value="Immunoglobulin"/>
    <property type="match status" value="2"/>
</dbReference>
<dbReference type="Gene3D" id="2.120.10.30">
    <property type="entry name" value="TolB, C-terminal domain"/>
    <property type="match status" value="3"/>
</dbReference>
<dbReference type="Gene3D" id="2.60.40.10">
    <property type="entry name" value="Immunoglobulins"/>
    <property type="match status" value="2"/>
</dbReference>
<evidence type="ECO:0000256" key="4">
    <source>
        <dbReference type="ARBA" id="ARBA00023319"/>
    </source>
</evidence>
<evidence type="ECO:0000256" key="2">
    <source>
        <dbReference type="ARBA" id="ARBA00022737"/>
    </source>
</evidence>
<gene>
    <name evidence="7" type="ORF">LUA448_LOCUS6702</name>
</gene>
<dbReference type="Pfam" id="PF01436">
    <property type="entry name" value="NHL"/>
    <property type="match status" value="2"/>
</dbReference>
<protein>
    <recommendedName>
        <fullName evidence="6">Ig-like domain-containing protein</fullName>
    </recommendedName>
</protein>
<accession>A0A817SHX2</accession>
<dbReference type="Proteomes" id="UP000663833">
    <property type="component" value="Unassembled WGS sequence"/>
</dbReference>
<dbReference type="CDD" id="cd00096">
    <property type="entry name" value="Ig"/>
    <property type="match status" value="1"/>
</dbReference>
<name>A0A817SHX2_9BILA</name>
<dbReference type="SUPFAM" id="SSF63825">
    <property type="entry name" value="YWTD domain"/>
    <property type="match status" value="1"/>
</dbReference>
<dbReference type="InterPro" id="IPR003599">
    <property type="entry name" value="Ig_sub"/>
</dbReference>
<keyword evidence="1" id="KW-0732">Signal</keyword>
<dbReference type="InterPro" id="IPR007110">
    <property type="entry name" value="Ig-like_dom"/>
</dbReference>
<feature type="domain" description="Ig-like" evidence="6">
    <location>
        <begin position="25"/>
        <end position="122"/>
    </location>
</feature>
<dbReference type="InterPro" id="IPR001258">
    <property type="entry name" value="NHL_repeat"/>
</dbReference>
<evidence type="ECO:0000256" key="5">
    <source>
        <dbReference type="PROSITE-ProRule" id="PRU00504"/>
    </source>
</evidence>
<evidence type="ECO:0000256" key="1">
    <source>
        <dbReference type="ARBA" id="ARBA00022729"/>
    </source>
</evidence>
<dbReference type="SMART" id="SM00408">
    <property type="entry name" value="IGc2"/>
    <property type="match status" value="2"/>
</dbReference>
<evidence type="ECO:0000256" key="3">
    <source>
        <dbReference type="ARBA" id="ARBA00023180"/>
    </source>
</evidence>
<dbReference type="CDD" id="cd05819">
    <property type="entry name" value="NHL"/>
    <property type="match status" value="1"/>
</dbReference>